<proteinExistence type="predicted"/>
<name>A0A6N2Z8B7_9CLOT</name>
<dbReference type="EMBL" id="CACRTV010000017">
    <property type="protein sequence ID" value="VYT75564.1"/>
    <property type="molecule type" value="Genomic_DNA"/>
</dbReference>
<dbReference type="InterPro" id="IPR016181">
    <property type="entry name" value="Acyl_CoA_acyltransferase"/>
</dbReference>
<feature type="domain" description="N-acetyltransferase" evidence="1">
    <location>
        <begin position="15"/>
        <end position="170"/>
    </location>
</feature>
<sequence>MENKVYFHIPKFEELTYRQKIMSQSDTMSYNKGYDVSYDGYHKDTGCIDFPKYKWRIWYSNRVNKKPKYFYAYIAREEDNSFIGEVNLNLSNKDRYYDMGIVIEAKYRGMGYSLEALRKLMKVAFEMYDALEVHNDFEITRISAIAIHKAVGFNIIDEVNGIAKLVITREDYFSKQS</sequence>
<evidence type="ECO:0000313" key="2">
    <source>
        <dbReference type="EMBL" id="VYT75564.1"/>
    </source>
</evidence>
<dbReference type="GO" id="GO:0016747">
    <property type="term" value="F:acyltransferase activity, transferring groups other than amino-acyl groups"/>
    <property type="evidence" value="ECO:0007669"/>
    <property type="project" value="InterPro"/>
</dbReference>
<accession>A0A6N2Z8B7</accession>
<dbReference type="SUPFAM" id="SSF55729">
    <property type="entry name" value="Acyl-CoA N-acyltransferases (Nat)"/>
    <property type="match status" value="1"/>
</dbReference>
<organism evidence="2">
    <name type="scientific">Clostridium paraputrificum</name>
    <dbReference type="NCBI Taxonomy" id="29363"/>
    <lineage>
        <taxon>Bacteria</taxon>
        <taxon>Bacillati</taxon>
        <taxon>Bacillota</taxon>
        <taxon>Clostridia</taxon>
        <taxon>Eubacteriales</taxon>
        <taxon>Clostridiaceae</taxon>
        <taxon>Clostridium</taxon>
    </lineage>
</organism>
<dbReference type="PROSITE" id="PS51186">
    <property type="entry name" value="GNAT"/>
    <property type="match status" value="1"/>
</dbReference>
<dbReference type="Gene3D" id="3.40.630.30">
    <property type="match status" value="1"/>
</dbReference>
<dbReference type="InterPro" id="IPR000182">
    <property type="entry name" value="GNAT_dom"/>
</dbReference>
<evidence type="ECO:0000259" key="1">
    <source>
        <dbReference type="PROSITE" id="PS51186"/>
    </source>
</evidence>
<reference evidence="2" key="1">
    <citation type="submission" date="2019-11" db="EMBL/GenBank/DDBJ databases">
        <authorList>
            <person name="Feng L."/>
        </authorList>
    </citation>
    <scope>NUCLEOTIDE SEQUENCE</scope>
    <source>
        <strain evidence="2">CParaputrificumLFYP93</strain>
    </source>
</reference>
<gene>
    <name evidence="2" type="ORF">CPLFYP93_00518</name>
</gene>
<dbReference type="Pfam" id="PF13302">
    <property type="entry name" value="Acetyltransf_3"/>
    <property type="match status" value="1"/>
</dbReference>
<dbReference type="AlphaFoldDB" id="A0A6N2Z8B7"/>
<protein>
    <recommendedName>
        <fullName evidence="1">N-acetyltransferase domain-containing protein</fullName>
    </recommendedName>
</protein>